<evidence type="ECO:0000256" key="7">
    <source>
        <dbReference type="ARBA" id="ARBA00022989"/>
    </source>
</evidence>
<reference evidence="13" key="1">
    <citation type="submission" date="2020-11" db="EMBL/GenBank/DDBJ databases">
        <authorList>
            <person name="Tran Van P."/>
        </authorList>
    </citation>
    <scope>NUCLEOTIDE SEQUENCE</scope>
</reference>
<sequence>MGCLREHGTAGAVLVFYVILFGLFGLPYIVDCDIVESPQNVVLKDDSAAYKRWQKTPKPLTMKFYLFNVTNPEEVGQGDAPILKEVGPYVYDEYQERVDIEKHEDGTISFQKKNTFFFNQEKSGDARVDDVVTIINVVLLGTMLKIRKQYPFAMEMMHEVISEIFVSPDNIFLKGTVRELLFDGMKVINCTGPLSSSSEFVCSNIEGAMSETMRMDEEDIYTFSFQRHRNDTIKETFRIDRGLSDPQNLGRIVEYEGRKDLKVWSQNTCNMINGTDASIFPPSLTDSDIYIFSPACCRSLSFEFEKKMLYKDVSVRKYISSPRNLEDPNVDESNKCFCVGRGKNRVCHKRGILDLYDCTEQPNIVSYPHFYMASPEYQTYATGLNPSKEKHEAFLEIEPRSGLLLHGVNRLQFNMFLVKITEVALLENVREGLFPFFWMEEEIDDYDGYKEAMEKD</sequence>
<dbReference type="InterPro" id="IPR002159">
    <property type="entry name" value="CD36_fam"/>
</dbReference>
<keyword evidence="4" id="KW-0716">Sensory transduction</keyword>
<dbReference type="GO" id="GO:0005044">
    <property type="term" value="F:scavenger receptor activity"/>
    <property type="evidence" value="ECO:0007669"/>
    <property type="project" value="TreeGrafter"/>
</dbReference>
<evidence type="ECO:0000256" key="3">
    <source>
        <dbReference type="ARBA" id="ARBA00022475"/>
    </source>
</evidence>
<dbReference type="Pfam" id="PF01130">
    <property type="entry name" value="CD36"/>
    <property type="match status" value="1"/>
</dbReference>
<evidence type="ECO:0000256" key="1">
    <source>
        <dbReference type="ARBA" id="ARBA00004651"/>
    </source>
</evidence>
<organism evidence="13">
    <name type="scientific">Timema tahoe</name>
    <dbReference type="NCBI Taxonomy" id="61484"/>
    <lineage>
        <taxon>Eukaryota</taxon>
        <taxon>Metazoa</taxon>
        <taxon>Ecdysozoa</taxon>
        <taxon>Arthropoda</taxon>
        <taxon>Hexapoda</taxon>
        <taxon>Insecta</taxon>
        <taxon>Pterygota</taxon>
        <taxon>Neoptera</taxon>
        <taxon>Polyneoptera</taxon>
        <taxon>Phasmatodea</taxon>
        <taxon>Timematodea</taxon>
        <taxon>Timematoidea</taxon>
        <taxon>Timematidae</taxon>
        <taxon>Timema</taxon>
    </lineage>
</organism>
<comment type="subcellular location">
    <subcellularLocation>
        <location evidence="1">Cell membrane</location>
        <topology evidence="1">Multi-pass membrane protein</topology>
    </subcellularLocation>
</comment>
<name>A0A7R9I935_9NEOP</name>
<dbReference type="GO" id="GO:0007608">
    <property type="term" value="P:sensory perception of smell"/>
    <property type="evidence" value="ECO:0007669"/>
    <property type="project" value="UniProtKB-KW"/>
</dbReference>
<keyword evidence="11" id="KW-0325">Glycoprotein</keyword>
<keyword evidence="3" id="KW-1003">Cell membrane</keyword>
<evidence type="ECO:0000256" key="8">
    <source>
        <dbReference type="ARBA" id="ARBA00023136"/>
    </source>
</evidence>
<keyword evidence="10" id="KW-0675">Receptor</keyword>
<proteinExistence type="inferred from homology"/>
<gene>
    <name evidence="13" type="ORF">TTEB3V08_LOCUS263</name>
</gene>
<dbReference type="GO" id="GO:0005886">
    <property type="term" value="C:plasma membrane"/>
    <property type="evidence" value="ECO:0007669"/>
    <property type="project" value="UniProtKB-SubCell"/>
</dbReference>
<evidence type="ECO:0000256" key="5">
    <source>
        <dbReference type="ARBA" id="ARBA00022692"/>
    </source>
</evidence>
<keyword evidence="6" id="KW-0552">Olfaction</keyword>
<evidence type="ECO:0000256" key="9">
    <source>
        <dbReference type="ARBA" id="ARBA00023157"/>
    </source>
</evidence>
<evidence type="ECO:0000256" key="6">
    <source>
        <dbReference type="ARBA" id="ARBA00022725"/>
    </source>
</evidence>
<dbReference type="AlphaFoldDB" id="A0A7R9I935"/>
<evidence type="ECO:0000256" key="2">
    <source>
        <dbReference type="ARBA" id="ARBA00010532"/>
    </source>
</evidence>
<evidence type="ECO:0000256" key="11">
    <source>
        <dbReference type="ARBA" id="ARBA00023180"/>
    </source>
</evidence>
<dbReference type="EMBL" id="OE000032">
    <property type="protein sequence ID" value="CAD7452073.1"/>
    <property type="molecule type" value="Genomic_DNA"/>
</dbReference>
<evidence type="ECO:0000256" key="12">
    <source>
        <dbReference type="SAM" id="Phobius"/>
    </source>
</evidence>
<dbReference type="GO" id="GO:0005737">
    <property type="term" value="C:cytoplasm"/>
    <property type="evidence" value="ECO:0007669"/>
    <property type="project" value="TreeGrafter"/>
</dbReference>
<keyword evidence="7 12" id="KW-1133">Transmembrane helix</keyword>
<dbReference type="PANTHER" id="PTHR11923:SF69">
    <property type="entry name" value="SENSORY NEURON MEMBRANE PROTEIN 1"/>
    <property type="match status" value="1"/>
</dbReference>
<comment type="similarity">
    <text evidence="2">Belongs to the CD36 family.</text>
</comment>
<evidence type="ECO:0008006" key="14">
    <source>
        <dbReference type="Google" id="ProtNLM"/>
    </source>
</evidence>
<dbReference type="PANTHER" id="PTHR11923">
    <property type="entry name" value="SCAVENGER RECEPTOR CLASS B TYPE-1 SR-B1"/>
    <property type="match status" value="1"/>
</dbReference>
<evidence type="ECO:0000256" key="10">
    <source>
        <dbReference type="ARBA" id="ARBA00023170"/>
    </source>
</evidence>
<accession>A0A7R9I935</accession>
<protein>
    <recommendedName>
        <fullName evidence="14">Sensory neuron membrane protein 2</fullName>
    </recommendedName>
</protein>
<keyword evidence="9" id="KW-1015">Disulfide bond</keyword>
<evidence type="ECO:0000256" key="4">
    <source>
        <dbReference type="ARBA" id="ARBA00022606"/>
    </source>
</evidence>
<evidence type="ECO:0000313" key="13">
    <source>
        <dbReference type="EMBL" id="CAD7452073.1"/>
    </source>
</evidence>
<feature type="transmembrane region" description="Helical" evidence="12">
    <location>
        <begin position="12"/>
        <end position="30"/>
    </location>
</feature>
<keyword evidence="5 12" id="KW-0812">Transmembrane</keyword>
<dbReference type="PRINTS" id="PR01609">
    <property type="entry name" value="CD36FAMILY"/>
</dbReference>
<keyword evidence="8 12" id="KW-0472">Membrane</keyword>